<dbReference type="InterPro" id="IPR059000">
    <property type="entry name" value="ATPase_P-type_domA"/>
</dbReference>
<dbReference type="SFLD" id="SFLDS00003">
    <property type="entry name" value="Haloacid_Dehalogenase"/>
    <property type="match status" value="1"/>
</dbReference>
<dbReference type="Gene3D" id="3.40.50.1000">
    <property type="entry name" value="HAD superfamily/HAD-like"/>
    <property type="match status" value="1"/>
</dbReference>
<dbReference type="GO" id="GO:0046872">
    <property type="term" value="F:metal ion binding"/>
    <property type="evidence" value="ECO:0007669"/>
    <property type="project" value="UniProtKB-KW"/>
</dbReference>
<dbReference type="GO" id="GO:0005886">
    <property type="term" value="C:plasma membrane"/>
    <property type="evidence" value="ECO:0007669"/>
    <property type="project" value="UniProtKB-SubCell"/>
</dbReference>
<keyword evidence="5" id="KW-1278">Translocase</keyword>
<protein>
    <submittedName>
        <fullName evidence="10">Cadmium-exporting ATPase</fullName>
    </submittedName>
</protein>
<dbReference type="HOGENOM" id="CLU_001771_6_3_11"/>
<dbReference type="Pfam" id="PF00122">
    <property type="entry name" value="E1-E2_ATPase"/>
    <property type="match status" value="1"/>
</dbReference>
<dbReference type="eggNOG" id="COG2217">
    <property type="taxonomic scope" value="Bacteria"/>
</dbReference>
<evidence type="ECO:0000256" key="8">
    <source>
        <dbReference type="RuleBase" id="RU362081"/>
    </source>
</evidence>
<gene>
    <name evidence="10" type="ORF">HMPREF9997_02253</name>
</gene>
<feature type="domain" description="P-type ATPase A" evidence="9">
    <location>
        <begin position="144"/>
        <end position="245"/>
    </location>
</feature>
<keyword evidence="7 8" id="KW-0472">Membrane</keyword>
<evidence type="ECO:0000256" key="2">
    <source>
        <dbReference type="ARBA" id="ARBA00006024"/>
    </source>
</evidence>
<evidence type="ECO:0000256" key="4">
    <source>
        <dbReference type="ARBA" id="ARBA00022723"/>
    </source>
</evidence>
<dbReference type="GO" id="GO:0015086">
    <property type="term" value="F:cadmium ion transmembrane transporter activity"/>
    <property type="evidence" value="ECO:0007669"/>
    <property type="project" value="TreeGrafter"/>
</dbReference>
<comment type="caution">
    <text evidence="10">The sequence shown here is derived from an EMBL/GenBank/DDBJ whole genome shotgun (WGS) entry which is preliminary data.</text>
</comment>
<keyword evidence="6 8" id="KW-1133">Transmembrane helix</keyword>
<dbReference type="Gene3D" id="3.40.1110.10">
    <property type="entry name" value="Calcium-transporting ATPase, cytoplasmic domain N"/>
    <property type="match status" value="1"/>
</dbReference>
<keyword evidence="8" id="KW-0067">ATP-binding</keyword>
<evidence type="ECO:0000256" key="1">
    <source>
        <dbReference type="ARBA" id="ARBA00004651"/>
    </source>
</evidence>
<dbReference type="InterPro" id="IPR044492">
    <property type="entry name" value="P_typ_ATPase_HD_dom"/>
</dbReference>
<evidence type="ECO:0000256" key="5">
    <source>
        <dbReference type="ARBA" id="ARBA00022967"/>
    </source>
</evidence>
<dbReference type="PRINTS" id="PR00119">
    <property type="entry name" value="CATATPASE"/>
</dbReference>
<dbReference type="EMBL" id="AMEM01000037">
    <property type="protein sequence ID" value="EKX88579.1"/>
    <property type="molecule type" value="Genomic_DNA"/>
</dbReference>
<feature type="transmembrane region" description="Helical" evidence="8">
    <location>
        <begin position="591"/>
        <end position="611"/>
    </location>
</feature>
<dbReference type="SUPFAM" id="SSF56784">
    <property type="entry name" value="HAD-like"/>
    <property type="match status" value="1"/>
</dbReference>
<dbReference type="PANTHER" id="PTHR48085:SF5">
    <property type="entry name" value="CADMIUM_ZINC-TRANSPORTING ATPASE HMA4-RELATED"/>
    <property type="match status" value="1"/>
</dbReference>
<reference evidence="10 11" key="1">
    <citation type="submission" date="2012-05" db="EMBL/GenBank/DDBJ databases">
        <authorList>
            <person name="Weinstock G."/>
            <person name="Sodergren E."/>
            <person name="Lobos E.A."/>
            <person name="Fulton L."/>
            <person name="Fulton R."/>
            <person name="Courtney L."/>
            <person name="Fronick C."/>
            <person name="O'Laughlin M."/>
            <person name="Godfrey J."/>
            <person name="Wilson R.M."/>
            <person name="Miner T."/>
            <person name="Farmer C."/>
            <person name="Delehaunty K."/>
            <person name="Cordes M."/>
            <person name="Minx P."/>
            <person name="Tomlinson C."/>
            <person name="Chen J."/>
            <person name="Wollam A."/>
            <person name="Pepin K.H."/>
            <person name="Bhonagiri V."/>
            <person name="Zhang X."/>
            <person name="Suruliraj S."/>
            <person name="Warren W."/>
            <person name="Mitreva M."/>
            <person name="Mardis E.R."/>
            <person name="Wilson R.K."/>
        </authorList>
    </citation>
    <scope>NUCLEOTIDE SEQUENCE [LARGE SCALE GENOMIC DNA]</scope>
    <source>
        <strain evidence="10 11">F0235</strain>
    </source>
</reference>
<dbReference type="SFLD" id="SFLDG00002">
    <property type="entry name" value="C1.7:_P-type_atpase_like"/>
    <property type="match status" value="1"/>
</dbReference>
<evidence type="ECO:0000256" key="3">
    <source>
        <dbReference type="ARBA" id="ARBA00022692"/>
    </source>
</evidence>
<dbReference type="Proteomes" id="UP000010445">
    <property type="component" value="Unassembled WGS sequence"/>
</dbReference>
<proteinExistence type="inferred from homology"/>
<dbReference type="GO" id="GO:0016887">
    <property type="term" value="F:ATP hydrolysis activity"/>
    <property type="evidence" value="ECO:0007669"/>
    <property type="project" value="InterPro"/>
</dbReference>
<dbReference type="PATRIC" id="fig|1035195.3.peg.2017"/>
<keyword evidence="8" id="KW-0547">Nucleotide-binding</keyword>
<dbReference type="InterPro" id="IPR036412">
    <property type="entry name" value="HAD-like_sf"/>
</dbReference>
<keyword evidence="3 8" id="KW-0812">Transmembrane</keyword>
<evidence type="ECO:0000313" key="11">
    <source>
        <dbReference type="Proteomes" id="UP000010445"/>
    </source>
</evidence>
<dbReference type="GO" id="GO:0019829">
    <property type="term" value="F:ATPase-coupled monoatomic cation transmembrane transporter activity"/>
    <property type="evidence" value="ECO:0007669"/>
    <property type="project" value="InterPro"/>
</dbReference>
<comment type="similarity">
    <text evidence="2 8">Belongs to the cation transport ATPase (P-type) (TC 3.A.3) family. Type IB subfamily.</text>
</comment>
<dbReference type="Gene3D" id="2.70.150.10">
    <property type="entry name" value="Calcium-transporting ATPase, cytoplasmic transduction domain A"/>
    <property type="match status" value="1"/>
</dbReference>
<dbReference type="SUPFAM" id="SSF81665">
    <property type="entry name" value="Calcium ATPase, transmembrane domain M"/>
    <property type="match status" value="1"/>
</dbReference>
<evidence type="ECO:0000256" key="6">
    <source>
        <dbReference type="ARBA" id="ARBA00022989"/>
    </source>
</evidence>
<dbReference type="PROSITE" id="PS00154">
    <property type="entry name" value="ATPASE_E1_E2"/>
    <property type="match status" value="1"/>
</dbReference>
<dbReference type="PANTHER" id="PTHR48085">
    <property type="entry name" value="CADMIUM/ZINC-TRANSPORTING ATPASE HMA2-RELATED"/>
    <property type="match status" value="1"/>
</dbReference>
<dbReference type="GO" id="GO:0005524">
    <property type="term" value="F:ATP binding"/>
    <property type="evidence" value="ECO:0007669"/>
    <property type="project" value="UniProtKB-UniRule"/>
</dbReference>
<dbReference type="InterPro" id="IPR001757">
    <property type="entry name" value="P_typ_ATPase"/>
</dbReference>
<evidence type="ECO:0000313" key="10">
    <source>
        <dbReference type="EMBL" id="EKX88579.1"/>
    </source>
</evidence>
<evidence type="ECO:0000256" key="7">
    <source>
        <dbReference type="ARBA" id="ARBA00023136"/>
    </source>
</evidence>
<dbReference type="STRING" id="1035195.HMPREF9997_02253"/>
<dbReference type="InterPro" id="IPR023214">
    <property type="entry name" value="HAD_sf"/>
</dbReference>
<organism evidence="10 11">
    <name type="scientific">Corynebacterium durum F0235</name>
    <dbReference type="NCBI Taxonomy" id="1035195"/>
    <lineage>
        <taxon>Bacteria</taxon>
        <taxon>Bacillati</taxon>
        <taxon>Actinomycetota</taxon>
        <taxon>Actinomycetes</taxon>
        <taxon>Mycobacteriales</taxon>
        <taxon>Corynebacteriaceae</taxon>
        <taxon>Corynebacterium</taxon>
    </lineage>
</organism>
<dbReference type="SFLD" id="SFLDF00027">
    <property type="entry name" value="p-type_atpase"/>
    <property type="match status" value="1"/>
</dbReference>
<dbReference type="InterPro" id="IPR051014">
    <property type="entry name" value="Cation_Transport_ATPase_IB"/>
</dbReference>
<keyword evidence="4 8" id="KW-0479">Metal-binding</keyword>
<dbReference type="SUPFAM" id="SSF81653">
    <property type="entry name" value="Calcium ATPase, transduction domain A"/>
    <property type="match status" value="1"/>
</dbReference>
<dbReference type="InterPro" id="IPR018303">
    <property type="entry name" value="ATPase_P-typ_P_site"/>
</dbReference>
<dbReference type="NCBIfam" id="TIGR01525">
    <property type="entry name" value="ATPase-IB_hvy"/>
    <property type="match status" value="1"/>
</dbReference>
<dbReference type="InterPro" id="IPR008250">
    <property type="entry name" value="ATPase_P-typ_transduc_dom_A_sf"/>
</dbReference>
<accession>L1MC52</accession>
<dbReference type="Pfam" id="PF00702">
    <property type="entry name" value="Hydrolase"/>
    <property type="match status" value="1"/>
</dbReference>
<evidence type="ECO:0000259" key="9">
    <source>
        <dbReference type="Pfam" id="PF00122"/>
    </source>
</evidence>
<feature type="transmembrane region" description="Helical" evidence="8">
    <location>
        <begin position="28"/>
        <end position="48"/>
    </location>
</feature>
<dbReference type="NCBIfam" id="TIGR01494">
    <property type="entry name" value="ATPase_P-type"/>
    <property type="match status" value="1"/>
</dbReference>
<sequence>MSDACVSDACGCTTSTPAENTHGARYQFWDNTLILPILSGLLLVLGVITEGRVPGTVHQLFFWASLVAGGITFVPDALKRLVLPGRRLRQRLSIGLLMTISAIGAVLLGYTAEAAALAFLFSIAETLEDRAFAQARSSLRSLYELIPSTATVRRGAETVEITSADIVPGDVIVLRAGDAAPTDGNVSRGTSSLDTAAITGESLPRDVAEGDEVHAGSINLAAPIEITATSPGTDNSITTIVRLVEDAQNKQGERARLADRIARPLIPGVLVLSLLVGIIGSLLGDPATWITRALIVLVAASPCAIAIAVPVTVISAIGAATRWGVIITSGSAFERLGAIDRLAFDKTGTLTANRPTVTTVIGDPDTVALAASVEQHSLHPLAQAIVAAHEGPLLETRNIVETPGQGIKAEVIDSAGQSRTITIQSPRSCTFLQEKWAHTTHDLEQTGATVVVVAEDDAVKGLVGIGDPARESSARAIEELHAMGIRTAMLTGDNKHAAQALATTVGIDEVHAELLPEDKAQFVDGRWAMVGDGINDAPALAAATVGIAMGATGTDAAMASADVALTGTDLRLLPRTMAHARAARRIMNVNIGLALAIIVALPPLALCGVLGLAEVEFIHEVAEVAIIANGLRAGLRRRSQMLL</sequence>
<keyword evidence="8" id="KW-1003">Cell membrane</keyword>
<dbReference type="AlphaFoldDB" id="L1MC52"/>
<feature type="transmembrane region" description="Helical" evidence="8">
    <location>
        <begin position="264"/>
        <end position="283"/>
    </location>
</feature>
<comment type="subcellular location">
    <subcellularLocation>
        <location evidence="1">Cell membrane</location>
        <topology evidence="1">Multi-pass membrane protein</topology>
    </subcellularLocation>
</comment>
<feature type="transmembrane region" description="Helical" evidence="8">
    <location>
        <begin position="289"/>
        <end position="314"/>
    </location>
</feature>
<dbReference type="InterPro" id="IPR023298">
    <property type="entry name" value="ATPase_P-typ_TM_dom_sf"/>
</dbReference>
<dbReference type="InterPro" id="IPR023299">
    <property type="entry name" value="ATPase_P-typ_cyto_dom_N"/>
</dbReference>
<keyword evidence="11" id="KW-1185">Reference proteome</keyword>
<name>L1MC52_9CORY</name>
<feature type="transmembrane region" description="Helical" evidence="8">
    <location>
        <begin position="60"/>
        <end position="78"/>
    </location>
</feature>
<dbReference type="InterPro" id="IPR027256">
    <property type="entry name" value="P-typ_ATPase_IB"/>
</dbReference>